<comment type="caution">
    <text evidence="2">The sequence shown here is derived from an EMBL/GenBank/DDBJ whole genome shotgun (WGS) entry which is preliminary data.</text>
</comment>
<keyword evidence="3" id="KW-1185">Reference proteome</keyword>
<name>A0A1V4HRJ6_9BACL</name>
<proteinExistence type="predicted"/>
<evidence type="ECO:0000313" key="3">
    <source>
        <dbReference type="Proteomes" id="UP000190626"/>
    </source>
</evidence>
<accession>A0A1V4HRJ6</accession>
<evidence type="ECO:0000313" key="2">
    <source>
        <dbReference type="EMBL" id="OPH61216.1"/>
    </source>
</evidence>
<dbReference type="AlphaFoldDB" id="A0A1V4HRJ6"/>
<protein>
    <recommendedName>
        <fullName evidence="1">HTH merR-type domain-containing protein</fullName>
    </recommendedName>
</protein>
<sequence>MKSYLRKYELVAYLGVEKTTLSRWIKYYKEFIPSFRQGDVVCYGHEAKVVLKRVKTLREQLYSIPNIHEILLNEGYPKFGDDGEYLSP</sequence>
<dbReference type="Pfam" id="PF13411">
    <property type="entry name" value="MerR_1"/>
    <property type="match status" value="1"/>
</dbReference>
<dbReference type="EMBL" id="MBTG01000002">
    <property type="protein sequence ID" value="OPH61216.1"/>
    <property type="molecule type" value="Genomic_DNA"/>
</dbReference>
<gene>
    <name evidence="2" type="ORF">BC351_14830</name>
</gene>
<dbReference type="GO" id="GO:0006355">
    <property type="term" value="P:regulation of DNA-templated transcription"/>
    <property type="evidence" value="ECO:0007669"/>
    <property type="project" value="InterPro"/>
</dbReference>
<dbReference type="OrthoDB" id="2703750at2"/>
<evidence type="ECO:0000259" key="1">
    <source>
        <dbReference type="Pfam" id="PF13411"/>
    </source>
</evidence>
<feature type="domain" description="HTH merR-type" evidence="1">
    <location>
        <begin position="9"/>
        <end position="72"/>
    </location>
</feature>
<dbReference type="GO" id="GO:0003677">
    <property type="term" value="F:DNA binding"/>
    <property type="evidence" value="ECO:0007669"/>
    <property type="project" value="InterPro"/>
</dbReference>
<dbReference type="Proteomes" id="UP000190626">
    <property type="component" value="Unassembled WGS sequence"/>
</dbReference>
<dbReference type="SUPFAM" id="SSF46955">
    <property type="entry name" value="Putative DNA-binding domain"/>
    <property type="match status" value="1"/>
</dbReference>
<dbReference type="InterPro" id="IPR000551">
    <property type="entry name" value="MerR-type_HTH_dom"/>
</dbReference>
<organism evidence="2 3">
    <name type="scientific">Paenibacillus ferrarius</name>
    <dbReference type="NCBI Taxonomy" id="1469647"/>
    <lineage>
        <taxon>Bacteria</taxon>
        <taxon>Bacillati</taxon>
        <taxon>Bacillota</taxon>
        <taxon>Bacilli</taxon>
        <taxon>Bacillales</taxon>
        <taxon>Paenibacillaceae</taxon>
        <taxon>Paenibacillus</taxon>
    </lineage>
</organism>
<reference evidence="3" key="1">
    <citation type="submission" date="2016-07" db="EMBL/GenBank/DDBJ databases">
        <authorList>
            <person name="Florea S."/>
            <person name="Webb J.S."/>
            <person name="Jaromczyk J."/>
            <person name="Schardl C.L."/>
        </authorList>
    </citation>
    <scope>NUCLEOTIDE SEQUENCE [LARGE SCALE GENOMIC DNA]</scope>
    <source>
        <strain evidence="3">CY1</strain>
    </source>
</reference>
<dbReference type="RefSeq" id="WP_079409221.1">
    <property type="nucleotide sequence ID" value="NZ_MBTG01000002.1"/>
</dbReference>
<dbReference type="InterPro" id="IPR009061">
    <property type="entry name" value="DNA-bd_dom_put_sf"/>
</dbReference>